<name>A0ACB8UPE5_9EURO</name>
<organism evidence="1">
    <name type="scientific">Ophidiomyces ophidiicola</name>
    <dbReference type="NCBI Taxonomy" id="1387563"/>
    <lineage>
        <taxon>Eukaryota</taxon>
        <taxon>Fungi</taxon>
        <taxon>Dikarya</taxon>
        <taxon>Ascomycota</taxon>
        <taxon>Pezizomycotina</taxon>
        <taxon>Eurotiomycetes</taxon>
        <taxon>Eurotiomycetidae</taxon>
        <taxon>Onygenales</taxon>
        <taxon>Onygenaceae</taxon>
        <taxon>Ophidiomyces</taxon>
    </lineage>
</organism>
<proteinExistence type="predicted"/>
<gene>
    <name evidence="1" type="primary">ERV25_2</name>
    <name evidence="1" type="ORF">LOY88_005909</name>
</gene>
<comment type="caution">
    <text evidence="1">The sequence shown here is derived from an EMBL/GenBank/DDBJ whole genome shotgun (WGS) entry which is preliminary data.</text>
</comment>
<evidence type="ECO:0000313" key="1">
    <source>
        <dbReference type="EMBL" id="KAI2382540.1"/>
    </source>
</evidence>
<accession>A0ACB8UPE5</accession>
<protein>
    <submittedName>
        <fullName evidence="1">Vesicle coat component</fullName>
    </submittedName>
</protein>
<sequence>MNASQKLCQLSLMKISRATFKSTRPAAGFQLSRSPYRLISTSHCLLTSNNPPQTAPGTSSVVTGRPQSGIPRKHELELGEMEGITFKVEPIRRMGEDVSTMRARLLYQSRKRGTLESDLLLSTFAASNLSSMTKAQLEEYDRFLDENDWDIYYWATQEPPTPGTESETSATTGATPKDTVTDTWKSGAAKSGEWAQTVGAFKPAYRPVPDRWADSETLRLLRQHVKDRSAGGENSSEKGGKATGLGRMPNIEVFYS</sequence>
<dbReference type="EMBL" id="JALBCA010000118">
    <property type="protein sequence ID" value="KAI2382540.1"/>
    <property type="molecule type" value="Genomic_DNA"/>
</dbReference>
<reference evidence="1" key="1">
    <citation type="journal article" date="2022" name="bioRxiv">
        <title>Population genetic analysis of Ophidiomyces ophidiicola, the causative agent of snake fungal disease, indicates recent introductions to the USA.</title>
        <authorList>
            <person name="Ladner J.T."/>
            <person name="Palmer J.M."/>
            <person name="Ettinger C.L."/>
            <person name="Stajich J.E."/>
            <person name="Farrell T.M."/>
            <person name="Glorioso B.M."/>
            <person name="Lawson B."/>
            <person name="Price S.J."/>
            <person name="Stengle A.G."/>
            <person name="Grear D.A."/>
            <person name="Lorch J.M."/>
        </authorList>
    </citation>
    <scope>NUCLEOTIDE SEQUENCE</scope>
    <source>
        <strain evidence="1">NWHC 24266-5</strain>
    </source>
</reference>